<feature type="coiled-coil region" evidence="1">
    <location>
        <begin position="89"/>
        <end position="123"/>
    </location>
</feature>
<dbReference type="KEGG" id="vg:65103355"/>
<name>A0A6B9XMU7_9VIRU</name>
<evidence type="ECO:0000313" key="3">
    <source>
        <dbReference type="Proteomes" id="UP000678193"/>
    </source>
</evidence>
<evidence type="ECO:0000256" key="1">
    <source>
        <dbReference type="SAM" id="Coils"/>
    </source>
</evidence>
<accession>A0A6B9XMU7</accession>
<proteinExistence type="predicted"/>
<evidence type="ECO:0000313" key="2">
    <source>
        <dbReference type="EMBL" id="QHR78458.1"/>
    </source>
</evidence>
<keyword evidence="3" id="KW-1185">Reference proteome</keyword>
<dbReference type="EMBL" id="MN803438">
    <property type="protein sequence ID" value="QHR78458.1"/>
    <property type="molecule type" value="Genomic_DNA"/>
</dbReference>
<protein>
    <submittedName>
        <fullName evidence="2">Uncharacterized protein</fullName>
    </submittedName>
</protein>
<feature type="coiled-coil region" evidence="1">
    <location>
        <begin position="199"/>
        <end position="230"/>
    </location>
</feature>
<dbReference type="GeneID" id="65103355"/>
<reference evidence="2" key="1">
    <citation type="journal article" date="2020" name="Arch. Virol.">
        <title>Complete genome sequence and analysis of a novel lymphocystivirus detected in whitemouth croaker (Micropogonias furnieri): lymphocystis disease virus 4.</title>
        <authorList>
            <person name="Doszpoly A."/>
            <person name="Kajan G.L."/>
            <person name="Puentes R."/>
            <person name="Perretta A."/>
        </authorList>
    </citation>
    <scope>NUCLEOTIDE SEQUENCE</scope>
    <source>
        <strain evidence="2">LCDV-WC</strain>
    </source>
</reference>
<sequence length="427" mass="49298">MSFQIIQSEGSIYVQKVLRPKLKQLTADIDALKAQCNYEELMNEFLEKLKLKSDEISNQLTEQTVIKIDKIADDVLKNVTETLNSSDVLESVQQEIKDLLLEVKQVTILVETTKQEIKKLSDQIINDVKNDIIKNLLESEDFLSKLKHVLIEEHSNNDSTLHQKVIEILKIPVKPLQKSIEVISDRIKDLKLQLPTVINLELQKELKDLIKDAESVSAELLTEIINVEDKLSDVLSKVEEISQDGSEKVIKNKIYRVEENLKGIVKNINLDDKIKENLTLEMLKNVDLDTTSNDFLKDASSEEYIKKELTPEVLKDMLKNVDLRSKVTEALKDADLEEHIKKELTPEVLKDMLKNVDLRDMIKANLTKETIEEALKEVDLSAKIKESIETDESIKNLIDDLTNKLKDNYTRLLNNRRRFNFRFNKHM</sequence>
<organism evidence="2 3">
    <name type="scientific">Lymphocystis disease virus 4</name>
    <dbReference type="NCBI Taxonomy" id="2704413"/>
    <lineage>
        <taxon>Viruses</taxon>
        <taxon>Varidnaviria</taxon>
        <taxon>Bamfordvirae</taxon>
        <taxon>Nucleocytoviricota</taxon>
        <taxon>Megaviricetes</taxon>
        <taxon>Pimascovirales</taxon>
        <taxon>Pimascovirales incertae sedis</taxon>
        <taxon>Iridoviridae</taxon>
        <taxon>Alphairidovirinae</taxon>
        <taxon>Lymphocystivirus</taxon>
        <taxon>Lymphocystivirus micropogonias1</taxon>
    </lineage>
</organism>
<keyword evidence="1" id="KW-0175">Coiled coil</keyword>
<dbReference type="RefSeq" id="YP_010087874.1">
    <property type="nucleotide sequence ID" value="NC_055603.1"/>
</dbReference>
<dbReference type="Proteomes" id="UP000678193">
    <property type="component" value="Segment"/>
</dbReference>